<dbReference type="FunFam" id="3.30.930.10:FF:000011">
    <property type="entry name" value="Alanine--tRNA ligase, cytoplasmic"/>
    <property type="match status" value="1"/>
</dbReference>
<dbReference type="Gene3D" id="3.30.930.10">
    <property type="entry name" value="Bira Bifunctional Protein, Domain 2"/>
    <property type="match status" value="1"/>
</dbReference>
<comment type="function">
    <text evidence="15">Catalyzes the attachment of alanine to tRNA(Ala) in a two-step reaction: alanine is first activated by ATP to form Ala-AMP and then transferred to the acceptor end of tRNA(Ala). Also edits incorrectly charged tRNA(Ala) via its editing domain.</text>
</comment>
<dbReference type="FunFam" id="3.10.310.40:FF:000002">
    <property type="entry name" value="alanine--tRNA ligase, cytoplasmic"/>
    <property type="match status" value="1"/>
</dbReference>
<keyword evidence="7 15" id="KW-0479">Metal-binding</keyword>
<evidence type="ECO:0000256" key="12">
    <source>
        <dbReference type="ARBA" id="ARBA00022917"/>
    </source>
</evidence>
<dbReference type="OrthoDB" id="2423964at2759"/>
<accession>A0A0R3W9X5</accession>
<keyword evidence="10 15" id="KW-0067">ATP-binding</keyword>
<evidence type="ECO:0000256" key="5">
    <source>
        <dbReference type="ARBA" id="ARBA00022555"/>
    </source>
</evidence>
<keyword evidence="6 15" id="KW-0436">Ligase</keyword>
<evidence type="ECO:0000256" key="1">
    <source>
        <dbReference type="ARBA" id="ARBA00008429"/>
    </source>
</evidence>
<feature type="binding site" evidence="15">
    <location>
        <position position="745"/>
    </location>
    <ligand>
        <name>Zn(2+)</name>
        <dbReference type="ChEBI" id="CHEBI:29105"/>
    </ligand>
</feature>
<dbReference type="WBParaSite" id="TASK_0000729501-mRNA-1">
    <property type="protein sequence ID" value="TASK_0000729501-mRNA-1"/>
    <property type="gene ID" value="TASK_0000729501"/>
</dbReference>
<dbReference type="PANTHER" id="PTHR11777">
    <property type="entry name" value="ALANYL-TRNA SYNTHETASE"/>
    <property type="match status" value="1"/>
</dbReference>
<dbReference type="CDD" id="cd00673">
    <property type="entry name" value="AlaRS_core"/>
    <property type="match status" value="1"/>
</dbReference>
<evidence type="ECO:0000313" key="19">
    <source>
        <dbReference type="WBParaSite" id="TASK_0000729501-mRNA-1"/>
    </source>
</evidence>
<evidence type="ECO:0000256" key="10">
    <source>
        <dbReference type="ARBA" id="ARBA00022840"/>
    </source>
</evidence>
<dbReference type="GO" id="GO:0000049">
    <property type="term" value="F:tRNA binding"/>
    <property type="evidence" value="ECO:0007669"/>
    <property type="project" value="UniProtKB-KW"/>
</dbReference>
<evidence type="ECO:0000313" key="17">
    <source>
        <dbReference type="EMBL" id="VDK38150.1"/>
    </source>
</evidence>
<feature type="binding site" evidence="15">
    <location>
        <position position="624"/>
    </location>
    <ligand>
        <name>Zn(2+)</name>
        <dbReference type="ChEBI" id="CHEBI:29105"/>
    </ligand>
</feature>
<comment type="similarity">
    <text evidence="1">Belongs to the class-II aminoacyl-tRNA synthetase family. Alax-L subfamily.</text>
</comment>
<dbReference type="InterPro" id="IPR018163">
    <property type="entry name" value="Thr/Ala-tRNA-synth_IIc_edit"/>
</dbReference>
<dbReference type="FunFam" id="3.30.980.10:FF:000004">
    <property type="entry name" value="Alanine--tRNA ligase, cytoplasmic"/>
    <property type="match status" value="1"/>
</dbReference>
<evidence type="ECO:0000256" key="2">
    <source>
        <dbReference type="ARBA" id="ARBA00013168"/>
    </source>
</evidence>
<dbReference type="EMBL" id="UYRS01018599">
    <property type="protein sequence ID" value="VDK38150.1"/>
    <property type="molecule type" value="Genomic_DNA"/>
</dbReference>
<keyword evidence="4" id="KW-0963">Cytoplasm</keyword>
<evidence type="ECO:0000256" key="11">
    <source>
        <dbReference type="ARBA" id="ARBA00022884"/>
    </source>
</evidence>
<proteinExistence type="inferred from homology"/>
<keyword evidence="8 15" id="KW-0547">Nucleotide-binding</keyword>
<comment type="cofactor">
    <cofactor evidence="15">
        <name>Zn(2+)</name>
        <dbReference type="ChEBI" id="CHEBI:29105"/>
    </cofactor>
    <text evidence="15">Binds 1 zinc ion per subunit.</text>
</comment>
<dbReference type="InterPro" id="IPR018162">
    <property type="entry name" value="Ala-tRNA-ligase_IIc_anticod-bd"/>
</dbReference>
<dbReference type="PANTHER" id="PTHR11777:SF9">
    <property type="entry name" value="ALANINE--TRNA LIGASE, CYTOPLASMIC"/>
    <property type="match status" value="1"/>
</dbReference>
<feature type="binding site" evidence="15">
    <location>
        <position position="749"/>
    </location>
    <ligand>
        <name>Zn(2+)</name>
        <dbReference type="ChEBI" id="CHEBI:29105"/>
    </ligand>
</feature>
<reference evidence="19" key="1">
    <citation type="submission" date="2017-02" db="UniProtKB">
        <authorList>
            <consortium name="WormBaseParasite"/>
        </authorList>
    </citation>
    <scope>IDENTIFICATION</scope>
</reference>
<dbReference type="GO" id="GO:0004813">
    <property type="term" value="F:alanine-tRNA ligase activity"/>
    <property type="evidence" value="ECO:0007669"/>
    <property type="project" value="UniProtKB-UniRule"/>
</dbReference>
<evidence type="ECO:0000256" key="9">
    <source>
        <dbReference type="ARBA" id="ARBA00022833"/>
    </source>
</evidence>
<keyword evidence="11 15" id="KW-0694">RNA-binding</keyword>
<organism evidence="19">
    <name type="scientific">Taenia asiatica</name>
    <name type="common">Asian tapeworm</name>
    <dbReference type="NCBI Taxonomy" id="60517"/>
    <lineage>
        <taxon>Eukaryota</taxon>
        <taxon>Metazoa</taxon>
        <taxon>Spiralia</taxon>
        <taxon>Lophotrochozoa</taxon>
        <taxon>Platyhelminthes</taxon>
        <taxon>Cestoda</taxon>
        <taxon>Eucestoda</taxon>
        <taxon>Cyclophyllidea</taxon>
        <taxon>Taeniidae</taxon>
        <taxon>Taenia</taxon>
    </lineage>
</organism>
<dbReference type="InterPro" id="IPR003156">
    <property type="entry name" value="DHHA1_dom"/>
</dbReference>
<dbReference type="SUPFAM" id="SSF50447">
    <property type="entry name" value="Translation proteins"/>
    <property type="match status" value="1"/>
</dbReference>
<evidence type="ECO:0000256" key="13">
    <source>
        <dbReference type="ARBA" id="ARBA00023146"/>
    </source>
</evidence>
<dbReference type="GO" id="GO:0008270">
    <property type="term" value="F:zinc ion binding"/>
    <property type="evidence" value="ECO:0007669"/>
    <property type="project" value="UniProtKB-UniRule"/>
</dbReference>
<dbReference type="Gene3D" id="2.40.30.130">
    <property type="match status" value="1"/>
</dbReference>
<keyword evidence="12 15" id="KW-0648">Protein biosynthesis</keyword>
<evidence type="ECO:0000256" key="8">
    <source>
        <dbReference type="ARBA" id="ARBA00022741"/>
    </source>
</evidence>
<protein>
    <recommendedName>
        <fullName evidence="3">Alanine--tRNA ligase</fullName>
        <ecNumber evidence="2">6.1.1.7</ecNumber>
    </recommendedName>
</protein>
<dbReference type="AlphaFoldDB" id="A0A0R3W9X5"/>
<dbReference type="Gene3D" id="3.30.980.10">
    <property type="entry name" value="Threonyl-trna Synthetase, Chain A, domain 2"/>
    <property type="match status" value="1"/>
</dbReference>
<dbReference type="InterPro" id="IPR018165">
    <property type="entry name" value="Ala-tRNA-synth_IIc_core"/>
</dbReference>
<name>A0A0R3W9X5_TAEAS</name>
<gene>
    <name evidence="17" type="ORF">TASK_LOCUS7296</name>
</gene>
<dbReference type="GO" id="GO:0006419">
    <property type="term" value="P:alanyl-tRNA aminoacylation"/>
    <property type="evidence" value="ECO:0007669"/>
    <property type="project" value="InterPro"/>
</dbReference>
<dbReference type="SUPFAM" id="SSF55186">
    <property type="entry name" value="ThrRS/AlaRS common domain"/>
    <property type="match status" value="1"/>
</dbReference>
<comment type="subunit">
    <text evidence="15">Monomer.</text>
</comment>
<feature type="binding site" evidence="15">
    <location>
        <position position="620"/>
    </location>
    <ligand>
        <name>Zn(2+)</name>
        <dbReference type="ChEBI" id="CHEBI:29105"/>
    </ligand>
</feature>
<dbReference type="InterPro" id="IPR045864">
    <property type="entry name" value="aa-tRNA-synth_II/BPL/LPL"/>
</dbReference>
<evidence type="ECO:0000256" key="15">
    <source>
        <dbReference type="HAMAP-Rule" id="MF_03133"/>
    </source>
</evidence>
<dbReference type="SMART" id="SM00863">
    <property type="entry name" value="tRNA_SAD"/>
    <property type="match status" value="1"/>
</dbReference>
<dbReference type="InterPro" id="IPR023033">
    <property type="entry name" value="Ala_tRNA_ligase_euk/bac"/>
</dbReference>
<sequence>MEGGRDAAAVRSQFIEFFKSKGHRYVHSSSVIPRNDPSLLFTNAGMNQWKPIIQGTVDPNTEMATYKRVVNSQKCIRAGGKHNDLDDVGRDVYHHTFFEMLGNWSFGDYFKKEACAWAWELLTKVWKLPEDRFYVTYFGGDKKTELEPDEEVRQIWIDLGIPSERILPFGMKDNFWEMGETGPCGPCSEIHYDRIGGRDASKLVNIDDPDVLEIWNLVFMQYNREEGGSLRPLPAKHVDTGMGLERIVSVLQNKRSNYDTNLFLPFFEVIHKTTGVRPYAGKLGEEDEGNLDFAYRVLADHARNLTIALSDGGQISNQGRGYVLRRILRRAIRYSIEVIGAKPGFFSSLVDVVVASLGDAFPEVKRDPAAVKELINEEEQQFLLTLRRGQRLLQREVERLKKSQATILPGVVAWRLYDTYGFPLDLIQIMTSEVGIEVDVEGYEKAKEEALLKSQGTFGTDVFGVDLDVHDIAALQKREVPLTDDSLKYDYKYNSKRRRYVFSECTASILAIRTAEGFVESVEGAGTTCGLVLDRTIFYAEAGGQAEDHGFIVSEANDVSRLLSCYHISLPETNELSVFGVRNRGGFVLHLGRLEGSLSLGEKVRVGLDTVRRVGLMRNHTATHVLNFALRRLLGEADQRGSLVSPDRLRFDFSAKASFTLYSHALTKEQVREAEVISQRMVRSAQPIYAKDVPLAEAKAIQGLRAVFGEVYPDPVRVVSVGVPVEKLIAFKSSDKATRTSVELCGGTHVTNVAHIGKFVIVSEEAIAKGIRRIVAITGPEGERAEKQAKHLQAEVAEIARTVERTISDNQVDARTYRQLVAKLAAVAESVDAAQIGVGRREAMRAAISVTRKRLDDFDKAIKAAVVGQVMKEAKNLCQSPTSDFIVHVFNAGSNAKILNTALKEIEKALPSTAVMALSLDTEDGRLLCLTQVPKILVTRGLKANSWAGCVSSLIGGKGGGRETSAQASGPSNGISMTRVVAAATEFVKSNLK</sequence>
<evidence type="ECO:0000256" key="6">
    <source>
        <dbReference type="ARBA" id="ARBA00022598"/>
    </source>
</evidence>
<dbReference type="InterPro" id="IPR002318">
    <property type="entry name" value="Ala-tRNA-lgiase_IIc"/>
</dbReference>
<comment type="domain">
    <text evidence="15">Consists of three domains; the N-terminal catalytic domain, the editing domain and the C-terminal C-Ala domain. The editing domain removes incorrectly charged amino acids, while the C-Ala domain, along with tRNA(Ala), serves as a bridge to cooperatively bring together the editing and aminoacylation centers thus stimulating deacylation of misacylated tRNAs.</text>
</comment>
<keyword evidence="9 15" id="KW-0862">Zinc</keyword>
<dbReference type="HAMAP" id="MF_00036_B">
    <property type="entry name" value="Ala_tRNA_synth_B"/>
    <property type="match status" value="1"/>
</dbReference>
<reference evidence="17 18" key="2">
    <citation type="submission" date="2018-11" db="EMBL/GenBank/DDBJ databases">
        <authorList>
            <consortium name="Pathogen Informatics"/>
        </authorList>
    </citation>
    <scope>NUCLEOTIDE SEQUENCE [LARGE SCALE GENOMIC DNA]</scope>
</reference>
<dbReference type="GO" id="GO:0005739">
    <property type="term" value="C:mitochondrion"/>
    <property type="evidence" value="ECO:0007669"/>
    <property type="project" value="TreeGrafter"/>
</dbReference>
<evidence type="ECO:0000256" key="3">
    <source>
        <dbReference type="ARBA" id="ARBA00017959"/>
    </source>
</evidence>
<evidence type="ECO:0000256" key="7">
    <source>
        <dbReference type="ARBA" id="ARBA00022723"/>
    </source>
</evidence>
<dbReference type="GO" id="GO:0005524">
    <property type="term" value="F:ATP binding"/>
    <property type="evidence" value="ECO:0007669"/>
    <property type="project" value="UniProtKB-UniRule"/>
</dbReference>
<evidence type="ECO:0000256" key="14">
    <source>
        <dbReference type="ARBA" id="ARBA00048300"/>
    </source>
</evidence>
<dbReference type="EC" id="6.1.1.7" evidence="2"/>
<dbReference type="Gene3D" id="3.10.310.40">
    <property type="match status" value="1"/>
</dbReference>
<comment type="catalytic activity">
    <reaction evidence="14 15">
        <text>tRNA(Ala) + L-alanine + ATP = L-alanyl-tRNA(Ala) + AMP + diphosphate</text>
        <dbReference type="Rhea" id="RHEA:12540"/>
        <dbReference type="Rhea" id="RHEA-COMP:9657"/>
        <dbReference type="Rhea" id="RHEA-COMP:9923"/>
        <dbReference type="ChEBI" id="CHEBI:30616"/>
        <dbReference type="ChEBI" id="CHEBI:33019"/>
        <dbReference type="ChEBI" id="CHEBI:57972"/>
        <dbReference type="ChEBI" id="CHEBI:78442"/>
        <dbReference type="ChEBI" id="CHEBI:78497"/>
        <dbReference type="ChEBI" id="CHEBI:456215"/>
        <dbReference type="EC" id="6.1.1.7"/>
    </reaction>
</comment>
<dbReference type="GO" id="GO:0002161">
    <property type="term" value="F:aminoacyl-tRNA deacylase activity"/>
    <property type="evidence" value="ECO:0007669"/>
    <property type="project" value="TreeGrafter"/>
</dbReference>
<keyword evidence="13 15" id="KW-0030">Aminoacyl-tRNA synthetase</keyword>
<dbReference type="Pfam" id="PF07973">
    <property type="entry name" value="tRNA_SAD"/>
    <property type="match status" value="1"/>
</dbReference>
<dbReference type="Pfam" id="PF01411">
    <property type="entry name" value="tRNA-synt_2c"/>
    <property type="match status" value="1"/>
</dbReference>
<dbReference type="InterPro" id="IPR018164">
    <property type="entry name" value="Ala-tRNA-synth_IIc_N"/>
</dbReference>
<dbReference type="SUPFAM" id="SSF101353">
    <property type="entry name" value="Putative anticodon-binding domain of alanyl-tRNA synthetase (AlaRS)"/>
    <property type="match status" value="1"/>
</dbReference>
<keyword evidence="18" id="KW-1185">Reference proteome</keyword>
<dbReference type="STRING" id="60517.A0A0R3W9X5"/>
<evidence type="ECO:0000256" key="4">
    <source>
        <dbReference type="ARBA" id="ARBA00022490"/>
    </source>
</evidence>
<dbReference type="Pfam" id="PF02272">
    <property type="entry name" value="DHHA1"/>
    <property type="match status" value="1"/>
</dbReference>
<keyword evidence="5 15" id="KW-0820">tRNA-binding</keyword>
<evidence type="ECO:0000313" key="18">
    <source>
        <dbReference type="Proteomes" id="UP000282613"/>
    </source>
</evidence>
<dbReference type="InterPro" id="IPR009000">
    <property type="entry name" value="Transl_B-barrel_sf"/>
</dbReference>
<dbReference type="Proteomes" id="UP000282613">
    <property type="component" value="Unassembled WGS sequence"/>
</dbReference>
<dbReference type="InterPro" id="IPR012947">
    <property type="entry name" value="tRNA_SAD"/>
</dbReference>
<feature type="domain" description="Alanyl-transfer RNA synthetases family profile" evidence="16">
    <location>
        <begin position="5"/>
        <end position="788"/>
    </location>
</feature>
<dbReference type="NCBIfam" id="TIGR00344">
    <property type="entry name" value="alaS"/>
    <property type="match status" value="1"/>
</dbReference>
<dbReference type="PROSITE" id="PS50860">
    <property type="entry name" value="AA_TRNA_LIGASE_II_ALA"/>
    <property type="match status" value="1"/>
</dbReference>
<dbReference type="PRINTS" id="PR00980">
    <property type="entry name" value="TRNASYNTHALA"/>
</dbReference>
<dbReference type="SUPFAM" id="SSF55681">
    <property type="entry name" value="Class II aaRS and biotin synthetases"/>
    <property type="match status" value="1"/>
</dbReference>
<evidence type="ECO:0000259" key="16">
    <source>
        <dbReference type="PROSITE" id="PS50860"/>
    </source>
</evidence>
<dbReference type="InterPro" id="IPR050058">
    <property type="entry name" value="Ala-tRNA_ligase"/>
</dbReference>